<keyword evidence="2" id="KW-1185">Reference proteome</keyword>
<dbReference type="Proteomes" id="UP001056120">
    <property type="component" value="Linkage Group LG13"/>
</dbReference>
<reference evidence="2" key="1">
    <citation type="journal article" date="2022" name="Mol. Ecol. Resour.">
        <title>The genomes of chicory, endive, great burdock and yacon provide insights into Asteraceae palaeo-polyploidization history and plant inulin production.</title>
        <authorList>
            <person name="Fan W."/>
            <person name="Wang S."/>
            <person name="Wang H."/>
            <person name="Wang A."/>
            <person name="Jiang F."/>
            <person name="Liu H."/>
            <person name="Zhao H."/>
            <person name="Xu D."/>
            <person name="Zhang Y."/>
        </authorList>
    </citation>
    <scope>NUCLEOTIDE SEQUENCE [LARGE SCALE GENOMIC DNA]</scope>
    <source>
        <strain evidence="2">cv. Yunnan</strain>
    </source>
</reference>
<name>A0ACB9GTJ5_9ASTR</name>
<gene>
    <name evidence="1" type="ORF">L1987_40035</name>
</gene>
<organism evidence="1 2">
    <name type="scientific">Smallanthus sonchifolius</name>
    <dbReference type="NCBI Taxonomy" id="185202"/>
    <lineage>
        <taxon>Eukaryota</taxon>
        <taxon>Viridiplantae</taxon>
        <taxon>Streptophyta</taxon>
        <taxon>Embryophyta</taxon>
        <taxon>Tracheophyta</taxon>
        <taxon>Spermatophyta</taxon>
        <taxon>Magnoliopsida</taxon>
        <taxon>eudicotyledons</taxon>
        <taxon>Gunneridae</taxon>
        <taxon>Pentapetalae</taxon>
        <taxon>asterids</taxon>
        <taxon>campanulids</taxon>
        <taxon>Asterales</taxon>
        <taxon>Asteraceae</taxon>
        <taxon>Asteroideae</taxon>
        <taxon>Heliantheae alliance</taxon>
        <taxon>Millerieae</taxon>
        <taxon>Smallanthus</taxon>
    </lineage>
</organism>
<reference evidence="1 2" key="2">
    <citation type="journal article" date="2022" name="Mol. Ecol. Resour.">
        <title>The genomes of chicory, endive, great burdock and yacon provide insights into Asteraceae paleo-polyploidization history and plant inulin production.</title>
        <authorList>
            <person name="Fan W."/>
            <person name="Wang S."/>
            <person name="Wang H."/>
            <person name="Wang A."/>
            <person name="Jiang F."/>
            <person name="Liu H."/>
            <person name="Zhao H."/>
            <person name="Xu D."/>
            <person name="Zhang Y."/>
        </authorList>
    </citation>
    <scope>NUCLEOTIDE SEQUENCE [LARGE SCALE GENOMIC DNA]</scope>
    <source>
        <strain evidence="2">cv. Yunnan</strain>
        <tissue evidence="1">Leaves</tissue>
    </source>
</reference>
<accession>A0ACB9GTJ5</accession>
<protein>
    <submittedName>
        <fullName evidence="1">Uncharacterized protein</fullName>
    </submittedName>
</protein>
<proteinExistence type="predicted"/>
<sequence length="114" mass="12682">MDSYWKVKSKIRVKGLIELKRDRITDGYGITTSDQPLATLEGWKYTAKNNKFVRNAIAKSSHSASVDESLRASYRGSSPRFGTPKSERSASRLGRDGSMSSRSPSVREGSNPPW</sequence>
<dbReference type="EMBL" id="CM042030">
    <property type="protein sequence ID" value="KAI3786393.1"/>
    <property type="molecule type" value="Genomic_DNA"/>
</dbReference>
<evidence type="ECO:0000313" key="2">
    <source>
        <dbReference type="Proteomes" id="UP001056120"/>
    </source>
</evidence>
<comment type="caution">
    <text evidence="1">The sequence shown here is derived from an EMBL/GenBank/DDBJ whole genome shotgun (WGS) entry which is preliminary data.</text>
</comment>
<evidence type="ECO:0000313" key="1">
    <source>
        <dbReference type="EMBL" id="KAI3786393.1"/>
    </source>
</evidence>